<evidence type="ECO:0000256" key="7">
    <source>
        <dbReference type="ARBA" id="ARBA00022884"/>
    </source>
</evidence>
<dbReference type="GO" id="GO:0006412">
    <property type="term" value="P:translation"/>
    <property type="evidence" value="ECO:0007669"/>
    <property type="project" value="InterPro"/>
</dbReference>
<dbReference type="GO" id="GO:0019843">
    <property type="term" value="F:rRNA binding"/>
    <property type="evidence" value="ECO:0007669"/>
    <property type="project" value="UniProtKB-KW"/>
</dbReference>
<dbReference type="AlphaFoldDB" id="A0A8C2MSQ9"/>
<reference evidence="20" key="2">
    <citation type="submission" date="2025-09" db="UniProtKB">
        <authorList>
            <consortium name="Ensembl"/>
        </authorList>
    </citation>
    <scope>IDENTIFICATION</scope>
</reference>
<evidence type="ECO:0000313" key="20">
    <source>
        <dbReference type="Ensembl" id="ENSCGRP00001023502.1"/>
    </source>
</evidence>
<dbReference type="SUPFAM" id="SSF50249">
    <property type="entry name" value="Nucleic acid-binding proteins"/>
    <property type="match status" value="1"/>
</dbReference>
<evidence type="ECO:0000256" key="14">
    <source>
        <dbReference type="ARBA" id="ARBA00035164"/>
    </source>
</evidence>
<dbReference type="Pfam" id="PF00366">
    <property type="entry name" value="Ribosomal_S17"/>
    <property type="match status" value="1"/>
</dbReference>
<dbReference type="InterPro" id="IPR019979">
    <property type="entry name" value="Ribosomal_uS17_CS"/>
</dbReference>
<keyword evidence="5" id="KW-0597">Phosphoprotein</keyword>
<comment type="subunit">
    <text evidence="17">Component of the small ribosomal subunit. Part of the small subunit (SSU) processome, composed of more than 70 proteins and the RNA chaperone small nucleolar RNA (snoRNA) U3.</text>
</comment>
<proteinExistence type="inferred from homology"/>
<dbReference type="Gene3D" id="2.40.50.1000">
    <property type="match status" value="1"/>
</dbReference>
<evidence type="ECO:0000256" key="4">
    <source>
        <dbReference type="ARBA" id="ARBA00022490"/>
    </source>
</evidence>
<dbReference type="GO" id="GO:0003735">
    <property type="term" value="F:structural constituent of ribosome"/>
    <property type="evidence" value="ECO:0007669"/>
    <property type="project" value="InterPro"/>
</dbReference>
<accession>A0A8C2MSQ9</accession>
<dbReference type="GO" id="GO:0022627">
    <property type="term" value="C:cytosolic small ribosomal subunit"/>
    <property type="evidence" value="ECO:0007669"/>
    <property type="project" value="TreeGrafter"/>
</dbReference>
<dbReference type="Ensembl" id="ENSCGRT00001027748.1">
    <property type="protein sequence ID" value="ENSCGRP00001023502.1"/>
    <property type="gene ID" value="ENSCGRG00001021714.1"/>
</dbReference>
<dbReference type="PROSITE" id="PS00056">
    <property type="entry name" value="RIBOSOMAL_S17"/>
    <property type="match status" value="1"/>
</dbReference>
<evidence type="ECO:0000256" key="16">
    <source>
        <dbReference type="ARBA" id="ARBA00045441"/>
    </source>
</evidence>
<dbReference type="InterPro" id="IPR032440">
    <property type="entry name" value="Ribosomal_uS17_N"/>
</dbReference>
<feature type="domain" description="Small ribosomal subunit protein uS17 N-terminal" evidence="19">
    <location>
        <begin position="36"/>
        <end position="53"/>
    </location>
</feature>
<evidence type="ECO:0000256" key="11">
    <source>
        <dbReference type="ARBA" id="ARBA00023139"/>
    </source>
</evidence>
<keyword evidence="3" id="KW-0488">Methylation</keyword>
<keyword evidence="7" id="KW-0694">RNA-binding</keyword>
<keyword evidence="8" id="KW-0164">Citrullination</keyword>
<keyword evidence="12 18" id="KW-0687">Ribonucleoprotein</keyword>
<evidence type="ECO:0000256" key="1">
    <source>
        <dbReference type="ARBA" id="ARBA00004496"/>
    </source>
</evidence>
<dbReference type="PANTHER" id="PTHR10744:SF52">
    <property type="entry name" value="SMALL RIBOSOMAL SUBUNIT PROTEIN US17"/>
    <property type="match status" value="1"/>
</dbReference>
<comment type="similarity">
    <text evidence="2 18">Belongs to the universal ribosomal protein uS17 family.</text>
</comment>
<dbReference type="PRINTS" id="PR00973">
    <property type="entry name" value="RIBOSOMALS17"/>
</dbReference>
<evidence type="ECO:0000256" key="6">
    <source>
        <dbReference type="ARBA" id="ARBA00022730"/>
    </source>
</evidence>
<dbReference type="PANTHER" id="PTHR10744">
    <property type="entry name" value="40S RIBOSOMAL PROTEIN S11 FAMILY MEMBER"/>
    <property type="match status" value="1"/>
</dbReference>
<evidence type="ECO:0000256" key="5">
    <source>
        <dbReference type="ARBA" id="ARBA00022553"/>
    </source>
</evidence>
<evidence type="ECO:0000256" key="10">
    <source>
        <dbReference type="ARBA" id="ARBA00022990"/>
    </source>
</evidence>
<evidence type="ECO:0000256" key="2">
    <source>
        <dbReference type="ARBA" id="ARBA00010254"/>
    </source>
</evidence>
<keyword evidence="13" id="KW-0449">Lipoprotein</keyword>
<sequence>ATDIQTQPDNLSNKKRVLLGETGKEKLPQYYKNIGLDKKCPFTGNVSIRGRILSGVVTKMKMHRTIVIHRDYLHYIQKYNRSEKLHKNMSVHLSPCFRDVQIGDIVTVGEGRPLSKTVLFNVLKVTKAAGTKKQFQKF</sequence>
<comment type="function">
    <text evidence="16">Component of the small ribosomal subunit. The ribosome is a large ribonucleoprotein complex responsible for the synthesis of proteins in the cell. Part of the small subunit (SSU) processome, first precursor of the small eukaryotic ribosomal subunit. During the assembly of the SSU processome in the nucleolus, many ribosome biogenesis factors, an RNA chaperone and ribosomal proteins associate with the nascent pre-rRNA and work in concert to generate RNA folding, modifications, rearrangements and cleavage as well as targeted degradation of pre-ribosomal RNA by the RNA exosome.</text>
</comment>
<dbReference type="InterPro" id="IPR012340">
    <property type="entry name" value="NA-bd_OB-fold"/>
</dbReference>
<organism evidence="20 21">
    <name type="scientific">Cricetulus griseus</name>
    <name type="common">Chinese hamster</name>
    <name type="synonym">Cricetulus barabensis griseus</name>
    <dbReference type="NCBI Taxonomy" id="10029"/>
    <lineage>
        <taxon>Eukaryota</taxon>
        <taxon>Metazoa</taxon>
        <taxon>Chordata</taxon>
        <taxon>Craniata</taxon>
        <taxon>Vertebrata</taxon>
        <taxon>Euteleostomi</taxon>
        <taxon>Mammalia</taxon>
        <taxon>Eutheria</taxon>
        <taxon>Euarchontoglires</taxon>
        <taxon>Glires</taxon>
        <taxon>Rodentia</taxon>
        <taxon>Myomorpha</taxon>
        <taxon>Muroidea</taxon>
        <taxon>Cricetidae</taxon>
        <taxon>Cricetinae</taxon>
        <taxon>Cricetulus</taxon>
    </lineage>
</organism>
<evidence type="ECO:0000259" key="19">
    <source>
        <dbReference type="Pfam" id="PF16205"/>
    </source>
</evidence>
<evidence type="ECO:0000256" key="9">
    <source>
        <dbReference type="ARBA" id="ARBA00022980"/>
    </source>
</evidence>
<dbReference type="Pfam" id="PF16205">
    <property type="entry name" value="Ribosomal_S17_N"/>
    <property type="match status" value="1"/>
</dbReference>
<keyword evidence="10" id="KW-0007">Acetylation</keyword>
<keyword evidence="4" id="KW-0963">Cytoplasm</keyword>
<dbReference type="FunFam" id="2.40.50.1000:FF:000008">
    <property type="entry name" value="40S ribosomal protein S11"/>
    <property type="match status" value="1"/>
</dbReference>
<dbReference type="CDD" id="cd00364">
    <property type="entry name" value="Ribosomal_uS17"/>
    <property type="match status" value="1"/>
</dbReference>
<keyword evidence="9 18" id="KW-0689">Ribosomal protein</keyword>
<dbReference type="InterPro" id="IPR000266">
    <property type="entry name" value="Ribosomal_uS17"/>
</dbReference>
<name>A0A8C2MSQ9_CRIGR</name>
<evidence type="ECO:0000256" key="3">
    <source>
        <dbReference type="ARBA" id="ARBA00022481"/>
    </source>
</evidence>
<keyword evidence="6" id="KW-0699">rRNA-binding</keyword>
<evidence type="ECO:0000313" key="21">
    <source>
        <dbReference type="Proteomes" id="UP000694386"/>
    </source>
</evidence>
<evidence type="ECO:0000256" key="17">
    <source>
        <dbReference type="ARBA" id="ARBA00046547"/>
    </source>
</evidence>
<comment type="subcellular location">
    <subcellularLocation>
        <location evidence="1">Cytoplasm</location>
    </subcellularLocation>
</comment>
<evidence type="ECO:0000256" key="18">
    <source>
        <dbReference type="RuleBase" id="RU003872"/>
    </source>
</evidence>
<evidence type="ECO:0000256" key="13">
    <source>
        <dbReference type="ARBA" id="ARBA00023288"/>
    </source>
</evidence>
<evidence type="ECO:0000256" key="15">
    <source>
        <dbReference type="ARBA" id="ARBA00035471"/>
    </source>
</evidence>
<keyword evidence="11" id="KW-0564">Palmitate</keyword>
<evidence type="ECO:0000256" key="8">
    <source>
        <dbReference type="ARBA" id="ARBA00022934"/>
    </source>
</evidence>
<protein>
    <recommendedName>
        <fullName evidence="14">Small ribosomal subunit protein uS17</fullName>
    </recommendedName>
    <alternativeName>
        <fullName evidence="15">40S ribosomal protein S11</fullName>
    </alternativeName>
</protein>
<evidence type="ECO:0000256" key="12">
    <source>
        <dbReference type="ARBA" id="ARBA00023274"/>
    </source>
</evidence>
<dbReference type="Proteomes" id="UP000694386">
    <property type="component" value="Unplaced"/>
</dbReference>
<reference evidence="20" key="1">
    <citation type="submission" date="2025-08" db="UniProtKB">
        <authorList>
            <consortium name="Ensembl"/>
        </authorList>
    </citation>
    <scope>IDENTIFICATION</scope>
</reference>